<dbReference type="EMBL" id="ML769536">
    <property type="protein sequence ID" value="KAE9395179.1"/>
    <property type="molecule type" value="Genomic_DNA"/>
</dbReference>
<feature type="non-terminal residue" evidence="1">
    <location>
        <position position="1"/>
    </location>
</feature>
<evidence type="ECO:0000313" key="1">
    <source>
        <dbReference type="EMBL" id="KAE9395179.1"/>
    </source>
</evidence>
<organism evidence="1 2">
    <name type="scientific">Gymnopus androsaceus JB14</name>
    <dbReference type="NCBI Taxonomy" id="1447944"/>
    <lineage>
        <taxon>Eukaryota</taxon>
        <taxon>Fungi</taxon>
        <taxon>Dikarya</taxon>
        <taxon>Basidiomycota</taxon>
        <taxon>Agaricomycotina</taxon>
        <taxon>Agaricomycetes</taxon>
        <taxon>Agaricomycetidae</taxon>
        <taxon>Agaricales</taxon>
        <taxon>Marasmiineae</taxon>
        <taxon>Omphalotaceae</taxon>
        <taxon>Gymnopus</taxon>
    </lineage>
</organism>
<evidence type="ECO:0000313" key="2">
    <source>
        <dbReference type="Proteomes" id="UP000799118"/>
    </source>
</evidence>
<protein>
    <recommendedName>
        <fullName evidence="3">Reverse transcriptase domain-containing protein</fullName>
    </recommendedName>
</protein>
<sequence>QLIMNLFADDTSAFLDATDNLEDLQKILDKWCLASGAKFNLGKTNIIPIGTEEFRKVVILVLRKPEEA</sequence>
<gene>
    <name evidence="1" type="ORF">BT96DRAFT_1044975</name>
</gene>
<dbReference type="OrthoDB" id="2205812at2759"/>
<name>A0A6A4HA68_9AGAR</name>
<dbReference type="Proteomes" id="UP000799118">
    <property type="component" value="Unassembled WGS sequence"/>
</dbReference>
<dbReference type="AlphaFoldDB" id="A0A6A4HA68"/>
<keyword evidence="2" id="KW-1185">Reference proteome</keyword>
<proteinExistence type="predicted"/>
<evidence type="ECO:0008006" key="3">
    <source>
        <dbReference type="Google" id="ProtNLM"/>
    </source>
</evidence>
<reference evidence="1" key="1">
    <citation type="journal article" date="2019" name="Environ. Microbiol.">
        <title>Fungal ecological strategies reflected in gene transcription - a case study of two litter decomposers.</title>
        <authorList>
            <person name="Barbi F."/>
            <person name="Kohler A."/>
            <person name="Barry K."/>
            <person name="Baskaran P."/>
            <person name="Daum C."/>
            <person name="Fauchery L."/>
            <person name="Ihrmark K."/>
            <person name="Kuo A."/>
            <person name="LaButti K."/>
            <person name="Lipzen A."/>
            <person name="Morin E."/>
            <person name="Grigoriev I.V."/>
            <person name="Henrissat B."/>
            <person name="Lindahl B."/>
            <person name="Martin F."/>
        </authorList>
    </citation>
    <scope>NUCLEOTIDE SEQUENCE</scope>
    <source>
        <strain evidence="1">JB14</strain>
    </source>
</reference>
<accession>A0A6A4HA68</accession>